<dbReference type="Proteomes" id="UP000316759">
    <property type="component" value="Unassembled WGS sequence"/>
</dbReference>
<evidence type="ECO:0000256" key="4">
    <source>
        <dbReference type="ARBA" id="ARBA00022989"/>
    </source>
</evidence>
<dbReference type="EMBL" id="SUNJ01000462">
    <property type="protein sequence ID" value="TPP67637.1"/>
    <property type="molecule type" value="Genomic_DNA"/>
</dbReference>
<dbReference type="InterPro" id="IPR008521">
    <property type="entry name" value="Mg_trans_NIPA"/>
</dbReference>
<comment type="similarity">
    <text evidence="2">Belongs to the NIPA family.</text>
</comment>
<dbReference type="SUPFAM" id="SSF81665">
    <property type="entry name" value="Calcium ATPase, transmembrane domain M"/>
    <property type="match status" value="1"/>
</dbReference>
<dbReference type="GO" id="GO:0016020">
    <property type="term" value="C:membrane"/>
    <property type="evidence" value="ECO:0007669"/>
    <property type="project" value="UniProtKB-SubCell"/>
</dbReference>
<feature type="transmembrane region" description="Helical" evidence="7">
    <location>
        <begin position="200"/>
        <end position="224"/>
    </location>
</feature>
<evidence type="ECO:0000256" key="7">
    <source>
        <dbReference type="SAM" id="Phobius"/>
    </source>
</evidence>
<name>A0A504ZAD2_FASGI</name>
<feature type="transmembrane region" description="Helical" evidence="7">
    <location>
        <begin position="12"/>
        <end position="33"/>
    </location>
</feature>
<feature type="transmembrane region" description="Helical" evidence="7">
    <location>
        <begin position="112"/>
        <end position="132"/>
    </location>
</feature>
<keyword evidence="3 7" id="KW-0812">Transmembrane</keyword>
<evidence type="ECO:0000256" key="2">
    <source>
        <dbReference type="ARBA" id="ARBA00007230"/>
    </source>
</evidence>
<feature type="transmembrane region" description="Helical" evidence="7">
    <location>
        <begin position="302"/>
        <end position="322"/>
    </location>
</feature>
<feature type="transmembrane region" description="Helical" evidence="7">
    <location>
        <begin position="270"/>
        <end position="290"/>
    </location>
</feature>
<dbReference type="InterPro" id="IPR023298">
    <property type="entry name" value="ATPase_P-typ_TM_dom_sf"/>
</dbReference>
<feature type="transmembrane region" description="Helical" evidence="7">
    <location>
        <begin position="239"/>
        <end position="258"/>
    </location>
</feature>
<dbReference type="STRING" id="46835.A0A504ZAD2"/>
<dbReference type="OrthoDB" id="6428174at2759"/>
<comment type="caution">
    <text evidence="8">The sequence shown here is derived from an EMBL/GenBank/DDBJ whole genome shotgun (WGS) entry which is preliminary data.</text>
</comment>
<dbReference type="PANTHER" id="PTHR12570:SF92">
    <property type="entry name" value="SPICHTHYIN, ISOFORM B"/>
    <property type="match status" value="1"/>
</dbReference>
<keyword evidence="4 7" id="KW-1133">Transmembrane helix</keyword>
<sequence length="443" mass="48464">MVSETDPDSSLSFYAGLCLAVLSTLMIGSGFIFKKRALLRAANRGIRAGDGGLIYLRDWMWWAGLSLFALGEGANFVAYALAPAVLVTPLGGLSVLVCAVLSYQFLGERLNLAGKLGCLICLLGSTLVMLHAPKEQVVDTLNEMRVIFFDRGKWLFVSDFILHLFIVLLSAFIIYGAFVLLLASLLIFVLGPRFGKTTPLIYILISASLGSLSVMACKGLGIGIKEAILKDFTRTLTSWFFWMLIVLLITGISIQLYYLNRALDLFNTGLVTALLYVFFTGFVLTASAILFREWVTLEVMDYVELSLAFVLITVGVFMMTVLKDVDLNWKTLAAARSASNSPGLLRGDELNPNDTRGRYKRYKPKQSPSIRKSPDSQHLLPLTESWSSDSSELDLAGPPNPTAHPVALEPGTTDSVLTNPAVDRGVGMNSFSFNLTLPNSKDV</sequence>
<feature type="transmembrane region" description="Helical" evidence="7">
    <location>
        <begin position="54"/>
        <end position="70"/>
    </location>
</feature>
<feature type="transmembrane region" description="Helical" evidence="7">
    <location>
        <begin position="160"/>
        <end position="188"/>
    </location>
</feature>
<evidence type="ECO:0000256" key="1">
    <source>
        <dbReference type="ARBA" id="ARBA00004141"/>
    </source>
</evidence>
<reference evidence="8 9" key="1">
    <citation type="submission" date="2019-04" db="EMBL/GenBank/DDBJ databases">
        <title>Annotation for the trematode Fasciola gigantica.</title>
        <authorList>
            <person name="Choi Y.-J."/>
        </authorList>
    </citation>
    <scope>NUCLEOTIDE SEQUENCE [LARGE SCALE GENOMIC DNA]</scope>
    <source>
        <strain evidence="8">Uganda_cow_1</strain>
    </source>
</reference>
<dbReference type="PANTHER" id="PTHR12570">
    <property type="match status" value="1"/>
</dbReference>
<evidence type="ECO:0000313" key="8">
    <source>
        <dbReference type="EMBL" id="TPP67637.1"/>
    </source>
</evidence>
<gene>
    <name evidence="8" type="ORF">FGIG_10935</name>
</gene>
<organism evidence="8 9">
    <name type="scientific">Fasciola gigantica</name>
    <name type="common">Giant liver fluke</name>
    <dbReference type="NCBI Taxonomy" id="46835"/>
    <lineage>
        <taxon>Eukaryota</taxon>
        <taxon>Metazoa</taxon>
        <taxon>Spiralia</taxon>
        <taxon>Lophotrochozoa</taxon>
        <taxon>Platyhelminthes</taxon>
        <taxon>Trematoda</taxon>
        <taxon>Digenea</taxon>
        <taxon>Plagiorchiida</taxon>
        <taxon>Echinostomata</taxon>
        <taxon>Echinostomatoidea</taxon>
        <taxon>Fasciolidae</taxon>
        <taxon>Fasciola</taxon>
    </lineage>
</organism>
<keyword evidence="5 7" id="KW-0472">Membrane</keyword>
<evidence type="ECO:0000313" key="9">
    <source>
        <dbReference type="Proteomes" id="UP000316759"/>
    </source>
</evidence>
<feature type="region of interest" description="Disordered" evidence="6">
    <location>
        <begin position="388"/>
        <end position="420"/>
    </location>
</feature>
<feature type="region of interest" description="Disordered" evidence="6">
    <location>
        <begin position="339"/>
        <end position="376"/>
    </location>
</feature>
<evidence type="ECO:0000256" key="6">
    <source>
        <dbReference type="SAM" id="MobiDB-lite"/>
    </source>
</evidence>
<keyword evidence="9" id="KW-1185">Reference proteome</keyword>
<dbReference type="GO" id="GO:0015095">
    <property type="term" value="F:magnesium ion transmembrane transporter activity"/>
    <property type="evidence" value="ECO:0007669"/>
    <property type="project" value="InterPro"/>
</dbReference>
<dbReference type="InterPro" id="IPR037185">
    <property type="entry name" value="EmrE-like"/>
</dbReference>
<comment type="subcellular location">
    <subcellularLocation>
        <location evidence="1">Membrane</location>
        <topology evidence="1">Multi-pass membrane protein</topology>
    </subcellularLocation>
</comment>
<accession>A0A504ZAD2</accession>
<proteinExistence type="inferred from homology"/>
<feature type="transmembrane region" description="Helical" evidence="7">
    <location>
        <begin position="76"/>
        <end position="100"/>
    </location>
</feature>
<dbReference type="SUPFAM" id="SSF103481">
    <property type="entry name" value="Multidrug resistance efflux transporter EmrE"/>
    <property type="match status" value="1"/>
</dbReference>
<evidence type="ECO:0000256" key="5">
    <source>
        <dbReference type="ARBA" id="ARBA00023136"/>
    </source>
</evidence>
<dbReference type="AlphaFoldDB" id="A0A504ZAD2"/>
<evidence type="ECO:0000256" key="3">
    <source>
        <dbReference type="ARBA" id="ARBA00022692"/>
    </source>
</evidence>
<protein>
    <submittedName>
        <fullName evidence="8">Magnesium transporter NIPA2</fullName>
    </submittedName>
</protein>
<dbReference type="Pfam" id="PF05653">
    <property type="entry name" value="Mg_trans_NIPA"/>
    <property type="match status" value="1"/>
</dbReference>